<keyword evidence="3" id="KW-0479">Metal-binding</keyword>
<keyword evidence="5" id="KW-0408">Iron</keyword>
<evidence type="ECO:0000256" key="2">
    <source>
        <dbReference type="ARBA" id="ARBA00022617"/>
    </source>
</evidence>
<dbReference type="GO" id="GO:0005506">
    <property type="term" value="F:iron ion binding"/>
    <property type="evidence" value="ECO:0007669"/>
    <property type="project" value="InterPro"/>
</dbReference>
<dbReference type="GO" id="GO:0036199">
    <property type="term" value="F:cholest-4-en-3-one 26-monooxygenase activity"/>
    <property type="evidence" value="ECO:0007669"/>
    <property type="project" value="TreeGrafter"/>
</dbReference>
<evidence type="ECO:0000256" key="1">
    <source>
        <dbReference type="ARBA" id="ARBA00010617"/>
    </source>
</evidence>
<evidence type="ECO:0000256" key="6">
    <source>
        <dbReference type="ARBA" id="ARBA00023033"/>
    </source>
</evidence>
<sequence>METVALALTVENTMQASDYNPMLPAVQADPYPYYATLREHAPVYFNEQLGWYIVSRYEDVIAITKNPAVFSSARAVVRPEQLDAAEKVAPTAVRAFRRGILLSEDPPMHTRTRSVVTRAFTPKRIAEMEPRIRQLARELISQLPRSGEFDLIKDLAEPLPVIVIAQMMGAEPKLRHEFKRWSDNAVATFYALARGAELSDIERTSQEMHDYMSRALEARRQQPRDDLMQALLDNGVREGVLSVDEAIAFCRLLLVAGNETTTNLLGNGMHALLSHPDQLERLTREPALIPNAVEEMLRYDSAAQVFFRKVTQDVKVSGTHIPAGANVLLLFGSANRDPRKFQDPDRFDVTRNVTGHVALGHGIHFCLGAPLARLEARVVLEELLTPERRLSLVPGQHLENVPNFNVRGLKSLRVRVEPAPDTRASA</sequence>
<dbReference type="InterPro" id="IPR001128">
    <property type="entry name" value="Cyt_P450"/>
</dbReference>
<proteinExistence type="inferred from homology"/>
<dbReference type="PANTHER" id="PTHR46696">
    <property type="entry name" value="P450, PUTATIVE (EUROFUNG)-RELATED"/>
    <property type="match status" value="1"/>
</dbReference>
<evidence type="ECO:0000256" key="5">
    <source>
        <dbReference type="ARBA" id="ARBA00023004"/>
    </source>
</evidence>
<accession>A0A3Q8I4X7</accession>
<dbReference type="SUPFAM" id="SSF48264">
    <property type="entry name" value="Cytochrome P450"/>
    <property type="match status" value="1"/>
</dbReference>
<dbReference type="InterPro" id="IPR002397">
    <property type="entry name" value="Cyt_P450_B"/>
</dbReference>
<dbReference type="GO" id="GO:0006707">
    <property type="term" value="P:cholesterol catabolic process"/>
    <property type="evidence" value="ECO:0007669"/>
    <property type="project" value="TreeGrafter"/>
</dbReference>
<dbReference type="AlphaFoldDB" id="A0A3Q8I4X7"/>
<keyword evidence="6" id="KW-0503">Monooxygenase</keyword>
<dbReference type="FunFam" id="1.10.630.10:FF:000018">
    <property type="entry name" value="Cytochrome P450 monooxygenase"/>
    <property type="match status" value="1"/>
</dbReference>
<dbReference type="PRINTS" id="PR00359">
    <property type="entry name" value="BP450"/>
</dbReference>
<organism evidence="7">
    <name type="scientific">Cystobacter velatus</name>
    <dbReference type="NCBI Taxonomy" id="394094"/>
    <lineage>
        <taxon>Bacteria</taxon>
        <taxon>Pseudomonadati</taxon>
        <taxon>Myxococcota</taxon>
        <taxon>Myxococcia</taxon>
        <taxon>Myxococcales</taxon>
        <taxon>Cystobacterineae</taxon>
        <taxon>Archangiaceae</taxon>
        <taxon>Cystobacter</taxon>
    </lineage>
</organism>
<dbReference type="CDD" id="cd11078">
    <property type="entry name" value="CYP130-like"/>
    <property type="match status" value="1"/>
</dbReference>
<dbReference type="EMBL" id="MH908906">
    <property type="protein sequence ID" value="AYM53602.1"/>
    <property type="molecule type" value="Genomic_DNA"/>
</dbReference>
<evidence type="ECO:0000256" key="3">
    <source>
        <dbReference type="ARBA" id="ARBA00022723"/>
    </source>
</evidence>
<dbReference type="GO" id="GO:0020037">
    <property type="term" value="F:heme binding"/>
    <property type="evidence" value="ECO:0007669"/>
    <property type="project" value="InterPro"/>
</dbReference>
<dbReference type="PANTHER" id="PTHR46696:SF4">
    <property type="entry name" value="BIOTIN BIOSYNTHESIS CYTOCHROME P450"/>
    <property type="match status" value="1"/>
</dbReference>
<evidence type="ECO:0000256" key="4">
    <source>
        <dbReference type="ARBA" id="ARBA00023002"/>
    </source>
</evidence>
<keyword evidence="4" id="KW-0560">Oxidoreductase</keyword>
<comment type="similarity">
    <text evidence="1">Belongs to the cytochrome P450 family.</text>
</comment>
<evidence type="ECO:0000313" key="7">
    <source>
        <dbReference type="EMBL" id="AYM53602.1"/>
    </source>
</evidence>
<keyword evidence="2" id="KW-0349">Heme</keyword>
<protein>
    <submittedName>
        <fullName evidence="7">Cytochrome P450 CYP109C2</fullName>
    </submittedName>
</protein>
<dbReference type="Gene3D" id="1.10.630.10">
    <property type="entry name" value="Cytochrome P450"/>
    <property type="match status" value="1"/>
</dbReference>
<dbReference type="Pfam" id="PF00067">
    <property type="entry name" value="p450"/>
    <property type="match status" value="1"/>
</dbReference>
<dbReference type="InterPro" id="IPR036396">
    <property type="entry name" value="Cyt_P450_sf"/>
</dbReference>
<dbReference type="GO" id="GO:0008395">
    <property type="term" value="F:steroid hydroxylase activity"/>
    <property type="evidence" value="ECO:0007669"/>
    <property type="project" value="TreeGrafter"/>
</dbReference>
<name>A0A3Q8I4X7_9BACT</name>
<reference evidence="7" key="1">
    <citation type="journal article" date="2018" name="J. Ind. Microbiol. Biotechnol.">
        <title>Genome mining reveals uncommon alkylpyrones as type III PKS products from myxobacteria.</title>
        <authorList>
            <person name="Hug J.J."/>
            <person name="Panter F."/>
            <person name="Krug D."/>
            <person name="Muller R."/>
        </authorList>
    </citation>
    <scope>NUCLEOTIDE SEQUENCE</scope>
    <source>
        <strain evidence="7">MCy7152</strain>
    </source>
</reference>